<accession>A0A8S9ZXD6</accession>
<keyword evidence="2" id="KW-0723">Serine/threonine-protein kinase</keyword>
<evidence type="ECO:0000313" key="11">
    <source>
        <dbReference type="EMBL" id="KAF7638277.1"/>
    </source>
</evidence>
<evidence type="ECO:0000256" key="9">
    <source>
        <dbReference type="PROSITE-ProRule" id="PRU10141"/>
    </source>
</evidence>
<dbReference type="EC" id="2.7.11.1" evidence="1"/>
<evidence type="ECO:0000256" key="7">
    <source>
        <dbReference type="ARBA" id="ARBA00047899"/>
    </source>
</evidence>
<dbReference type="InterPro" id="IPR000719">
    <property type="entry name" value="Prot_kinase_dom"/>
</dbReference>
<comment type="catalytic activity">
    <reaction evidence="8">
        <text>L-seryl-[protein] + ATP = O-phospho-L-seryl-[protein] + ADP + H(+)</text>
        <dbReference type="Rhea" id="RHEA:17989"/>
        <dbReference type="Rhea" id="RHEA-COMP:9863"/>
        <dbReference type="Rhea" id="RHEA-COMP:11604"/>
        <dbReference type="ChEBI" id="CHEBI:15378"/>
        <dbReference type="ChEBI" id="CHEBI:29999"/>
        <dbReference type="ChEBI" id="CHEBI:30616"/>
        <dbReference type="ChEBI" id="CHEBI:83421"/>
        <dbReference type="ChEBI" id="CHEBI:456216"/>
        <dbReference type="EC" id="2.7.11.1"/>
    </reaction>
</comment>
<dbReference type="PANTHER" id="PTHR44899:SF3">
    <property type="entry name" value="SERINE_THREONINE-PROTEIN KINASE NEK1"/>
    <property type="match status" value="1"/>
</dbReference>
<dbReference type="Proteomes" id="UP000605970">
    <property type="component" value="Unassembled WGS sequence"/>
</dbReference>
<dbReference type="PANTHER" id="PTHR44899">
    <property type="entry name" value="CAMK FAMILY PROTEIN KINASE"/>
    <property type="match status" value="1"/>
</dbReference>
<dbReference type="Pfam" id="PF07714">
    <property type="entry name" value="PK_Tyr_Ser-Thr"/>
    <property type="match status" value="1"/>
</dbReference>
<reference evidence="11" key="1">
    <citation type="journal article" date="2020" name="Ecol. Evol.">
        <title>Genome structure and content of the rice root-knot nematode (Meloidogyne graminicola).</title>
        <authorList>
            <person name="Phan N.T."/>
            <person name="Danchin E.G.J."/>
            <person name="Klopp C."/>
            <person name="Perfus-Barbeoch L."/>
            <person name="Kozlowski D.K."/>
            <person name="Koutsovoulos G.D."/>
            <person name="Lopez-Roques C."/>
            <person name="Bouchez O."/>
            <person name="Zahm M."/>
            <person name="Besnard G."/>
            <person name="Bellafiore S."/>
        </authorList>
    </citation>
    <scope>NUCLEOTIDE SEQUENCE</scope>
    <source>
        <strain evidence="11">VN-18</strain>
    </source>
</reference>
<sequence>MSSSSTSSPNTSVVPTSSSFGSNNGLNLLYNNNNNSTTIDINGQQQQQLLLLSSLDPNCYNNLDYFELSGKLGKGQFSEVLKAKNRITGKMVAIKKIELDLMKNKKAREDCRKEIDLLKQLQHENIIRYYCSFIAKEYLMIVLELAEAGDLSRLLRSPERMNENGYSFKSDIWSLGCVLYEMAALQSPFFGEKQNLLALVRKISKCEYPPIPSNIYSQQLRLTVSNCICANPARRFDARDVLTVSG</sequence>
<dbReference type="EMBL" id="JABEBT010000013">
    <property type="protein sequence ID" value="KAF7638277.1"/>
    <property type="molecule type" value="Genomic_DNA"/>
</dbReference>
<name>A0A8S9ZXD6_9BILA</name>
<evidence type="ECO:0000256" key="5">
    <source>
        <dbReference type="ARBA" id="ARBA00022777"/>
    </source>
</evidence>
<keyword evidence="12" id="KW-1185">Reference proteome</keyword>
<keyword evidence="6 9" id="KW-0067">ATP-binding</keyword>
<dbReference type="Pfam" id="PF00069">
    <property type="entry name" value="Pkinase"/>
    <property type="match status" value="1"/>
</dbReference>
<protein>
    <recommendedName>
        <fullName evidence="1">non-specific serine/threonine protein kinase</fullName>
        <ecNumber evidence="1">2.7.11.1</ecNumber>
    </recommendedName>
</protein>
<comment type="catalytic activity">
    <reaction evidence="7">
        <text>L-threonyl-[protein] + ATP = O-phospho-L-threonyl-[protein] + ADP + H(+)</text>
        <dbReference type="Rhea" id="RHEA:46608"/>
        <dbReference type="Rhea" id="RHEA-COMP:11060"/>
        <dbReference type="Rhea" id="RHEA-COMP:11605"/>
        <dbReference type="ChEBI" id="CHEBI:15378"/>
        <dbReference type="ChEBI" id="CHEBI:30013"/>
        <dbReference type="ChEBI" id="CHEBI:30616"/>
        <dbReference type="ChEBI" id="CHEBI:61977"/>
        <dbReference type="ChEBI" id="CHEBI:456216"/>
        <dbReference type="EC" id="2.7.11.1"/>
    </reaction>
</comment>
<dbReference type="PROSITE" id="PS00107">
    <property type="entry name" value="PROTEIN_KINASE_ATP"/>
    <property type="match status" value="1"/>
</dbReference>
<dbReference type="InterPro" id="IPR001245">
    <property type="entry name" value="Ser-Thr/Tyr_kinase_cat_dom"/>
</dbReference>
<gene>
    <name evidence="11" type="ORF">Mgra_00002251</name>
</gene>
<dbReference type="Gene3D" id="3.30.200.20">
    <property type="entry name" value="Phosphorylase Kinase, domain 1"/>
    <property type="match status" value="1"/>
</dbReference>
<dbReference type="AlphaFoldDB" id="A0A8S9ZXD6"/>
<dbReference type="Gene3D" id="1.10.510.10">
    <property type="entry name" value="Transferase(Phosphotransferase) domain 1"/>
    <property type="match status" value="1"/>
</dbReference>
<feature type="domain" description="Protein kinase" evidence="10">
    <location>
        <begin position="66"/>
        <end position="246"/>
    </location>
</feature>
<evidence type="ECO:0000256" key="3">
    <source>
        <dbReference type="ARBA" id="ARBA00022679"/>
    </source>
</evidence>
<dbReference type="InterPro" id="IPR017441">
    <property type="entry name" value="Protein_kinase_ATP_BS"/>
</dbReference>
<evidence type="ECO:0000256" key="2">
    <source>
        <dbReference type="ARBA" id="ARBA00022527"/>
    </source>
</evidence>
<evidence type="ECO:0000256" key="6">
    <source>
        <dbReference type="ARBA" id="ARBA00022840"/>
    </source>
</evidence>
<keyword evidence="5" id="KW-0418">Kinase</keyword>
<evidence type="ECO:0000256" key="1">
    <source>
        <dbReference type="ARBA" id="ARBA00012513"/>
    </source>
</evidence>
<dbReference type="GO" id="GO:0004674">
    <property type="term" value="F:protein serine/threonine kinase activity"/>
    <property type="evidence" value="ECO:0007669"/>
    <property type="project" value="UniProtKB-KW"/>
</dbReference>
<organism evidence="11 12">
    <name type="scientific">Meloidogyne graminicola</name>
    <dbReference type="NCBI Taxonomy" id="189291"/>
    <lineage>
        <taxon>Eukaryota</taxon>
        <taxon>Metazoa</taxon>
        <taxon>Ecdysozoa</taxon>
        <taxon>Nematoda</taxon>
        <taxon>Chromadorea</taxon>
        <taxon>Rhabditida</taxon>
        <taxon>Tylenchina</taxon>
        <taxon>Tylenchomorpha</taxon>
        <taxon>Tylenchoidea</taxon>
        <taxon>Meloidogynidae</taxon>
        <taxon>Meloidogyninae</taxon>
        <taxon>Meloidogyne</taxon>
    </lineage>
</organism>
<keyword evidence="4 9" id="KW-0547">Nucleotide-binding</keyword>
<dbReference type="OrthoDB" id="248923at2759"/>
<proteinExistence type="predicted"/>
<dbReference type="InterPro" id="IPR051131">
    <property type="entry name" value="NEK_Ser/Thr_kinase_NIMA"/>
</dbReference>
<comment type="caution">
    <text evidence="11">The sequence shown here is derived from an EMBL/GenBank/DDBJ whole genome shotgun (WGS) entry which is preliminary data.</text>
</comment>
<evidence type="ECO:0000313" key="12">
    <source>
        <dbReference type="Proteomes" id="UP000605970"/>
    </source>
</evidence>
<dbReference type="FunFam" id="3.30.200.20:FF:000042">
    <property type="entry name" value="Aurora kinase A"/>
    <property type="match status" value="1"/>
</dbReference>
<dbReference type="SUPFAM" id="SSF56112">
    <property type="entry name" value="Protein kinase-like (PK-like)"/>
    <property type="match status" value="1"/>
</dbReference>
<dbReference type="PROSITE" id="PS50011">
    <property type="entry name" value="PROTEIN_KINASE_DOM"/>
    <property type="match status" value="1"/>
</dbReference>
<keyword evidence="3" id="KW-0808">Transferase</keyword>
<evidence type="ECO:0000259" key="10">
    <source>
        <dbReference type="PROSITE" id="PS50011"/>
    </source>
</evidence>
<dbReference type="InterPro" id="IPR011009">
    <property type="entry name" value="Kinase-like_dom_sf"/>
</dbReference>
<evidence type="ECO:0000256" key="4">
    <source>
        <dbReference type="ARBA" id="ARBA00022741"/>
    </source>
</evidence>
<feature type="binding site" evidence="9">
    <location>
        <position position="96"/>
    </location>
    <ligand>
        <name>ATP</name>
        <dbReference type="ChEBI" id="CHEBI:30616"/>
    </ligand>
</feature>
<dbReference type="GO" id="GO:0005524">
    <property type="term" value="F:ATP binding"/>
    <property type="evidence" value="ECO:0007669"/>
    <property type="project" value="UniProtKB-UniRule"/>
</dbReference>
<evidence type="ECO:0000256" key="8">
    <source>
        <dbReference type="ARBA" id="ARBA00048679"/>
    </source>
</evidence>